<accession>A0A1E5KT74</accession>
<dbReference type="AlphaFoldDB" id="A0A1E5KT74"/>
<name>A0A1E5KT74_9ENTE</name>
<dbReference type="RefSeq" id="WP_069700049.1">
    <property type="nucleotide sequence ID" value="NZ_JAGGMA010000005.1"/>
</dbReference>
<sequence length="60" mass="6944">MTNDLNAMIELIKKFQNNAITLQEAIELRRLSAEFSNICGEFVEEQFTQAYLFTDQAVNQ</sequence>
<proteinExistence type="predicted"/>
<gene>
    <name evidence="1" type="ORF">BCR26_06005</name>
</gene>
<dbReference type="STRING" id="762845.BCR26_06005"/>
<organism evidence="1 2">
    <name type="scientific">Enterococcus rivorum</name>
    <dbReference type="NCBI Taxonomy" id="762845"/>
    <lineage>
        <taxon>Bacteria</taxon>
        <taxon>Bacillati</taxon>
        <taxon>Bacillota</taxon>
        <taxon>Bacilli</taxon>
        <taxon>Lactobacillales</taxon>
        <taxon>Enterococcaceae</taxon>
        <taxon>Enterococcus</taxon>
    </lineage>
</organism>
<protein>
    <submittedName>
        <fullName evidence="1">Uncharacterized protein</fullName>
    </submittedName>
</protein>
<dbReference type="OrthoDB" id="2191460at2"/>
<reference evidence="1 2" key="1">
    <citation type="submission" date="2016-09" db="EMBL/GenBank/DDBJ databases">
        <authorList>
            <person name="Capua I."/>
            <person name="De Benedictis P."/>
            <person name="Joannis T."/>
            <person name="Lombin L.H."/>
            <person name="Cattoli G."/>
        </authorList>
    </citation>
    <scope>NUCLEOTIDE SEQUENCE [LARGE SCALE GENOMIC DNA]</scope>
    <source>
        <strain evidence="1 2">LMG 25899</strain>
    </source>
</reference>
<comment type="caution">
    <text evidence="1">The sequence shown here is derived from an EMBL/GenBank/DDBJ whole genome shotgun (WGS) entry which is preliminary data.</text>
</comment>
<dbReference type="EMBL" id="MIEK01000067">
    <property type="protein sequence ID" value="OEH81061.1"/>
    <property type="molecule type" value="Genomic_DNA"/>
</dbReference>
<dbReference type="Proteomes" id="UP000095256">
    <property type="component" value="Unassembled WGS sequence"/>
</dbReference>
<keyword evidence="2" id="KW-1185">Reference proteome</keyword>
<evidence type="ECO:0000313" key="1">
    <source>
        <dbReference type="EMBL" id="OEH81061.1"/>
    </source>
</evidence>
<evidence type="ECO:0000313" key="2">
    <source>
        <dbReference type="Proteomes" id="UP000095256"/>
    </source>
</evidence>